<dbReference type="Proteomes" id="UP001222027">
    <property type="component" value="Unassembled WGS sequence"/>
</dbReference>
<accession>A0AAV8Q3F4</accession>
<keyword evidence="2" id="KW-1185">Reference proteome</keyword>
<sequence length="174" mass="19541">MTAGEASGREARLLAANLIDVLRGPCVGAAASRVRLHNLKLHTPLPSDVKHDRGDRKDSWPFPFLEITHTAHAEAGDWRTRREGSEESLSGFYHHYQRNFTAIEVVLVMKMMEVTSSVRFTHRAPTSPFCLPSPNRSPAHPASLPYKFAGSVDSAQRKKRGAWKQVKSVWMRII</sequence>
<proteinExistence type="predicted"/>
<dbReference type="AlphaFoldDB" id="A0AAV8Q3F4"/>
<dbReference type="EMBL" id="JAQQAF010000009">
    <property type="protein sequence ID" value="KAJ8461730.1"/>
    <property type="molecule type" value="Genomic_DNA"/>
</dbReference>
<evidence type="ECO:0000313" key="1">
    <source>
        <dbReference type="EMBL" id="KAJ8461730.1"/>
    </source>
</evidence>
<comment type="caution">
    <text evidence="1">The sequence shown here is derived from an EMBL/GenBank/DDBJ whole genome shotgun (WGS) entry which is preliminary data.</text>
</comment>
<organism evidence="1 2">
    <name type="scientific">Ensete ventricosum</name>
    <name type="common">Abyssinian banana</name>
    <name type="synonym">Musa ensete</name>
    <dbReference type="NCBI Taxonomy" id="4639"/>
    <lineage>
        <taxon>Eukaryota</taxon>
        <taxon>Viridiplantae</taxon>
        <taxon>Streptophyta</taxon>
        <taxon>Embryophyta</taxon>
        <taxon>Tracheophyta</taxon>
        <taxon>Spermatophyta</taxon>
        <taxon>Magnoliopsida</taxon>
        <taxon>Liliopsida</taxon>
        <taxon>Zingiberales</taxon>
        <taxon>Musaceae</taxon>
        <taxon>Ensete</taxon>
    </lineage>
</organism>
<name>A0AAV8Q3F4_ENSVE</name>
<reference evidence="1 2" key="1">
    <citation type="submission" date="2022-12" db="EMBL/GenBank/DDBJ databases">
        <title>Chromosome-scale assembly of the Ensete ventricosum genome.</title>
        <authorList>
            <person name="Dussert Y."/>
            <person name="Stocks J."/>
            <person name="Wendawek A."/>
            <person name="Woldeyes F."/>
            <person name="Nichols R.A."/>
            <person name="Borrell J.S."/>
        </authorList>
    </citation>
    <scope>NUCLEOTIDE SEQUENCE [LARGE SCALE GENOMIC DNA]</scope>
    <source>
        <strain evidence="2">cv. Maze</strain>
        <tissue evidence="1">Seeds</tissue>
    </source>
</reference>
<gene>
    <name evidence="1" type="ORF">OPV22_034656</name>
</gene>
<evidence type="ECO:0000313" key="2">
    <source>
        <dbReference type="Proteomes" id="UP001222027"/>
    </source>
</evidence>
<protein>
    <submittedName>
        <fullName evidence="1">Uncharacterized protein</fullName>
    </submittedName>
</protein>